<dbReference type="GO" id="GO:0030833">
    <property type="term" value="P:regulation of actin filament polymerization"/>
    <property type="evidence" value="ECO:0007669"/>
    <property type="project" value="TreeGrafter"/>
</dbReference>
<evidence type="ECO:0000256" key="2">
    <source>
        <dbReference type="SAM" id="MobiDB-lite"/>
    </source>
</evidence>
<dbReference type="InterPro" id="IPR008936">
    <property type="entry name" value="Rho_GTPase_activation_prot"/>
</dbReference>
<dbReference type="PROSITE" id="PS50238">
    <property type="entry name" value="RHOGAP"/>
    <property type="match status" value="1"/>
</dbReference>
<dbReference type="AlphaFoldDB" id="A0A131YTQ1"/>
<reference evidence="4" key="1">
    <citation type="journal article" date="2016" name="Ticks Tick Borne Dis.">
        <title>De novo assembly and annotation of the salivary gland transcriptome of Rhipicephalus appendiculatus male and female ticks during blood feeding.</title>
        <authorList>
            <person name="de Castro M.H."/>
            <person name="de Klerk D."/>
            <person name="Pienaar R."/>
            <person name="Latif A.A."/>
            <person name="Rees D.J."/>
            <person name="Mans B.J."/>
        </authorList>
    </citation>
    <scope>NUCLEOTIDE SEQUENCE</scope>
    <source>
        <tissue evidence="4">Salivary glands</tissue>
    </source>
</reference>
<dbReference type="Pfam" id="PF25442">
    <property type="entry name" value="Ubiquitin_RHG40_C"/>
    <property type="match status" value="1"/>
</dbReference>
<feature type="region of interest" description="Disordered" evidence="2">
    <location>
        <begin position="131"/>
        <end position="171"/>
    </location>
</feature>
<evidence type="ECO:0000256" key="1">
    <source>
        <dbReference type="ARBA" id="ARBA00022468"/>
    </source>
</evidence>
<dbReference type="Gene3D" id="1.10.555.10">
    <property type="entry name" value="Rho GTPase activation protein"/>
    <property type="match status" value="1"/>
</dbReference>
<dbReference type="GO" id="GO:0051056">
    <property type="term" value="P:regulation of small GTPase mediated signal transduction"/>
    <property type="evidence" value="ECO:0007669"/>
    <property type="project" value="TreeGrafter"/>
</dbReference>
<dbReference type="SUPFAM" id="SSF48350">
    <property type="entry name" value="GTPase activation domain, GAP"/>
    <property type="match status" value="1"/>
</dbReference>
<dbReference type="Pfam" id="PF00620">
    <property type="entry name" value="RhoGAP"/>
    <property type="match status" value="1"/>
</dbReference>
<feature type="region of interest" description="Disordered" evidence="2">
    <location>
        <begin position="34"/>
        <end position="55"/>
    </location>
</feature>
<feature type="compositionally biased region" description="Low complexity" evidence="2">
    <location>
        <begin position="203"/>
        <end position="212"/>
    </location>
</feature>
<dbReference type="GO" id="GO:0007165">
    <property type="term" value="P:signal transduction"/>
    <property type="evidence" value="ECO:0007669"/>
    <property type="project" value="InterPro"/>
</dbReference>
<keyword evidence="1" id="KW-0343">GTPase activation</keyword>
<protein>
    <submittedName>
        <fullName evidence="4">Rho gtpase activating protein 18</fullName>
    </submittedName>
</protein>
<sequence>MNPTQEVLWNSSAASEGHGRQFDAYWSECDHFRIEDDEEEDDRATHQNPEEQDADWLREVGLDFVLDDVLGPSGGTHHHQHNDGSAPPVAPPPAARSYVRTLSREQAAAVQRRLDTVTLRRRKHHARQDVRNVFDPAAHQNAGDASDGRRGEMRLSTAAPPSGRAPPGPLWKNHWNQYDAIATPDVKGVAVLGFKMKGTLRGPPAEAATLTPPEEEDEDESPVAVQPGVDWTLQPGFNDSFSLDSQDQELPLVTLCEQPAGVTIPSHLSPADWRKVRSLALIELTALFDRLGITYARRKNTRRKTKESPLYGVPLTTLLDQDNARHAPVQHKVPLIIREILDHLRRHALQEEGILRVSGSALKIDALRSELESCYNGSRNPEQIGAVLSRFGVHEVAGLLKQLLRNLPEPLLTNKYAEAFLHVEGIPTLLEQIKALNLLVLLLPEANRSTLLALVNFLADVTERDGRNRMSVQNVAMIIAPNLFAPKRRKATEENLRVARAATNVTRMLIWYQQLLWIVPSQFMGQIRLEYRIHYEKKHAKENKKKRNQRKDRASWFEPRDNEDTVFRVRVDHEGPTGTTHQVALNDATTAGSVVGEVFLAMHFEARKRDIATGKGSPHGRSSEQHSGDGRFASDVNTFLQYHWLYEVGGYIGWRQLEHSTNVTAVRAENPVAEWVVRCHHIR</sequence>
<dbReference type="InterPro" id="IPR057323">
    <property type="entry name" value="RHG40/28/18_ubiquitin"/>
</dbReference>
<dbReference type="EMBL" id="GEDV01005954">
    <property type="protein sequence ID" value="JAP82603.1"/>
    <property type="molecule type" value="Transcribed_RNA"/>
</dbReference>
<accession>A0A131YTQ1</accession>
<feature type="region of interest" description="Disordered" evidence="2">
    <location>
        <begin position="68"/>
        <end position="97"/>
    </location>
</feature>
<dbReference type="GO" id="GO:0005096">
    <property type="term" value="F:GTPase activator activity"/>
    <property type="evidence" value="ECO:0007669"/>
    <property type="project" value="UniProtKB-KW"/>
</dbReference>
<proteinExistence type="predicted"/>
<evidence type="ECO:0000313" key="4">
    <source>
        <dbReference type="EMBL" id="JAP82603.1"/>
    </source>
</evidence>
<feature type="region of interest" description="Disordered" evidence="2">
    <location>
        <begin position="611"/>
        <end position="630"/>
    </location>
</feature>
<dbReference type="SMART" id="SM00324">
    <property type="entry name" value="RhoGAP"/>
    <property type="match status" value="1"/>
</dbReference>
<dbReference type="InterPro" id="IPR000198">
    <property type="entry name" value="RhoGAP_dom"/>
</dbReference>
<dbReference type="PANTHER" id="PTHR14963">
    <property type="entry name" value="RHO GTPASE ACTIVATING PROTEIN 18,19-RELATED"/>
    <property type="match status" value="1"/>
</dbReference>
<evidence type="ECO:0000259" key="3">
    <source>
        <dbReference type="PROSITE" id="PS50238"/>
    </source>
</evidence>
<feature type="region of interest" description="Disordered" evidence="2">
    <location>
        <begin position="201"/>
        <end position="221"/>
    </location>
</feature>
<feature type="domain" description="Rho-GAP" evidence="3">
    <location>
        <begin position="313"/>
        <end position="517"/>
    </location>
</feature>
<organism evidence="4">
    <name type="scientific">Rhipicephalus appendiculatus</name>
    <name type="common">Brown ear tick</name>
    <dbReference type="NCBI Taxonomy" id="34631"/>
    <lineage>
        <taxon>Eukaryota</taxon>
        <taxon>Metazoa</taxon>
        <taxon>Ecdysozoa</taxon>
        <taxon>Arthropoda</taxon>
        <taxon>Chelicerata</taxon>
        <taxon>Arachnida</taxon>
        <taxon>Acari</taxon>
        <taxon>Parasitiformes</taxon>
        <taxon>Ixodida</taxon>
        <taxon>Ixodoidea</taxon>
        <taxon>Ixodidae</taxon>
        <taxon>Rhipicephalinae</taxon>
        <taxon>Rhipicephalus</taxon>
        <taxon>Rhipicephalus</taxon>
    </lineage>
</organism>
<name>A0A131YTQ1_RHIAP</name>
<dbReference type="GO" id="GO:0005737">
    <property type="term" value="C:cytoplasm"/>
    <property type="evidence" value="ECO:0007669"/>
    <property type="project" value="TreeGrafter"/>
</dbReference>
<feature type="compositionally biased region" description="Basic and acidic residues" evidence="2">
    <location>
        <begin position="43"/>
        <end position="55"/>
    </location>
</feature>
<dbReference type="PANTHER" id="PTHR14963:SF1">
    <property type="entry name" value="RHO GTPASE-ACTIVATING PROTEIN CONUNDRUM"/>
    <property type="match status" value="1"/>
</dbReference>